<dbReference type="Proteomes" id="UP000236738">
    <property type="component" value="Unassembled WGS sequence"/>
</dbReference>
<reference evidence="2" key="1">
    <citation type="submission" date="2016-10" db="EMBL/GenBank/DDBJ databases">
        <authorList>
            <person name="Varghese N."/>
            <person name="Submissions S."/>
        </authorList>
    </citation>
    <scope>NUCLEOTIDE SEQUENCE [LARGE SCALE GENOMIC DNA]</scope>
    <source>
        <strain evidence="2">DSM 21580</strain>
    </source>
</reference>
<accession>A0A1H5ZT13</accession>
<name>A0A1H5ZT13_9FLAO</name>
<evidence type="ECO:0000313" key="1">
    <source>
        <dbReference type="EMBL" id="SEG39579.1"/>
    </source>
</evidence>
<gene>
    <name evidence="1" type="ORF">SAMN05421847_2194</name>
</gene>
<organism evidence="1 2">
    <name type="scientific">Halpernia humi</name>
    <dbReference type="NCBI Taxonomy" id="493375"/>
    <lineage>
        <taxon>Bacteria</taxon>
        <taxon>Pseudomonadati</taxon>
        <taxon>Bacteroidota</taxon>
        <taxon>Flavobacteriia</taxon>
        <taxon>Flavobacteriales</taxon>
        <taxon>Weeksellaceae</taxon>
        <taxon>Chryseobacterium group</taxon>
        <taxon>Halpernia</taxon>
    </lineage>
</organism>
<dbReference type="EMBL" id="FNUS01000005">
    <property type="protein sequence ID" value="SEG39579.1"/>
    <property type="molecule type" value="Genomic_DNA"/>
</dbReference>
<sequence length="97" mass="10778">MQNTNKVQQGQSFIDMVCQLTGSFEDILAMAILNNKSITEVVAIGEEIAGTGIRDIDTVTQFSKKQPATADLENIEDPEENLEGISYWIINKNFIVQ</sequence>
<dbReference type="RefSeq" id="WP_103914070.1">
    <property type="nucleotide sequence ID" value="NZ_FNUS01000005.1"/>
</dbReference>
<dbReference type="OrthoDB" id="1100373at2"/>
<keyword evidence="2" id="KW-1185">Reference proteome</keyword>
<protein>
    <submittedName>
        <fullName evidence="1">Uncharacterized protein</fullName>
    </submittedName>
</protein>
<evidence type="ECO:0000313" key="2">
    <source>
        <dbReference type="Proteomes" id="UP000236738"/>
    </source>
</evidence>
<dbReference type="AlphaFoldDB" id="A0A1H5ZT13"/>
<proteinExistence type="predicted"/>